<organism evidence="2 3">
    <name type="scientific">Pandoravirus inopinatum</name>
    <dbReference type="NCBI Taxonomy" id="1605721"/>
    <lineage>
        <taxon>Viruses</taxon>
        <taxon>Pandoravirus</taxon>
    </lineage>
</organism>
<dbReference type="Proteomes" id="UP000202511">
    <property type="component" value="Segment"/>
</dbReference>
<accession>A0A0B5J2G1</accession>
<evidence type="ECO:0000256" key="1">
    <source>
        <dbReference type="SAM" id="MobiDB-lite"/>
    </source>
</evidence>
<name>A0A0B5J2G1_9VIRU</name>
<dbReference type="GeneID" id="23462651"/>
<evidence type="ECO:0000313" key="2">
    <source>
        <dbReference type="EMBL" id="AJF97734.1"/>
    </source>
</evidence>
<proteinExistence type="predicted"/>
<feature type="region of interest" description="Disordered" evidence="1">
    <location>
        <begin position="1"/>
        <end position="24"/>
    </location>
</feature>
<protein>
    <submittedName>
        <fullName evidence="2">Uncharacterized protein</fullName>
    </submittedName>
</protein>
<dbReference type="RefSeq" id="YP_009119969.1">
    <property type="nucleotide sequence ID" value="NC_026440.1"/>
</dbReference>
<reference evidence="2 3" key="1">
    <citation type="journal article" date="2015" name="Parasitol. Res.">
        <title>Viruses in close associations with free-living amoebae.</title>
        <authorList>
            <person name="Scheid P."/>
        </authorList>
    </citation>
    <scope>NUCLEOTIDE SEQUENCE [LARGE SCALE GENOMIC DNA]</scope>
    <source>
        <strain evidence="2">KlaHel</strain>
    </source>
</reference>
<sequence length="218" mass="23285">MNGTRCDERQTAGPDSRASTKRGRLGVRRVEHVELVAVGVAHREGGRRVAPCAACFGRARRSLWIIVRPRRGDAADDDLPDTSVIRTQRRRQCGTVARHRLPTAPGHVGHDPPSVGEAATACALVQGTAGAGDDAPMCRGLGVGGGQCVGYRRGIDDKARVGIAARKHSLWLQGLVGACPYRLDPANQLARGVASDLDRIIGMSNAGRRHVAHGRFVW</sequence>
<dbReference type="KEGG" id="vg:23462651"/>
<evidence type="ECO:0000313" key="3">
    <source>
        <dbReference type="Proteomes" id="UP000202511"/>
    </source>
</evidence>
<dbReference type="EMBL" id="KP136319">
    <property type="protein sequence ID" value="AJF97734.1"/>
    <property type="molecule type" value="Genomic_DNA"/>
</dbReference>
<feature type="compositionally biased region" description="Basic and acidic residues" evidence="1">
    <location>
        <begin position="1"/>
        <end position="10"/>
    </location>
</feature>